<dbReference type="InterPro" id="IPR036397">
    <property type="entry name" value="RNaseH_sf"/>
</dbReference>
<dbReference type="GO" id="GO:0003676">
    <property type="term" value="F:nucleic acid binding"/>
    <property type="evidence" value="ECO:0007669"/>
    <property type="project" value="InterPro"/>
</dbReference>
<proteinExistence type="predicted"/>
<keyword evidence="3" id="KW-1185">Reference proteome</keyword>
<dbReference type="InterPro" id="IPR044730">
    <property type="entry name" value="RNase_H-like_dom_plant"/>
</dbReference>
<dbReference type="GO" id="GO:0004523">
    <property type="term" value="F:RNA-DNA hybrid ribonuclease activity"/>
    <property type="evidence" value="ECO:0007669"/>
    <property type="project" value="InterPro"/>
</dbReference>
<dbReference type="Proteomes" id="UP001281410">
    <property type="component" value="Unassembled WGS sequence"/>
</dbReference>
<evidence type="ECO:0000313" key="3">
    <source>
        <dbReference type="Proteomes" id="UP001281410"/>
    </source>
</evidence>
<name>A0AAD9ZML3_9ROSI</name>
<evidence type="ECO:0000313" key="2">
    <source>
        <dbReference type="EMBL" id="KAK3184767.1"/>
    </source>
</evidence>
<comment type="caution">
    <text evidence="2">The sequence shown here is derived from an EMBL/GenBank/DDBJ whole genome shotgun (WGS) entry which is preliminary data.</text>
</comment>
<dbReference type="AlphaFoldDB" id="A0AAD9ZML3"/>
<protein>
    <recommendedName>
        <fullName evidence="1">RNase H type-1 domain-containing protein</fullName>
    </recommendedName>
</protein>
<dbReference type="InterPro" id="IPR002156">
    <property type="entry name" value="RNaseH_domain"/>
</dbReference>
<sequence>MGVIIRGSNGHVLISSTQKFTDCFSPSVAEAAAILRGLQSVINCGLLPTMLENDAKWVVCLINSDSQSRADIGVVVSDIVALSRQFNISISFAPRATNMTAHALAKFGLKSMDNHVWFEEIPPCLMSVLLVDSLPLGGS</sequence>
<feature type="domain" description="RNase H type-1" evidence="1">
    <location>
        <begin position="2"/>
        <end position="107"/>
    </location>
</feature>
<dbReference type="Gene3D" id="3.30.420.10">
    <property type="entry name" value="Ribonuclease H-like superfamily/Ribonuclease H"/>
    <property type="match status" value="1"/>
</dbReference>
<dbReference type="PANTHER" id="PTHR47074">
    <property type="entry name" value="BNAC02G40300D PROTEIN"/>
    <property type="match status" value="1"/>
</dbReference>
<dbReference type="SUPFAM" id="SSF53098">
    <property type="entry name" value="Ribonuclease H-like"/>
    <property type="match status" value="1"/>
</dbReference>
<evidence type="ECO:0000259" key="1">
    <source>
        <dbReference type="Pfam" id="PF13456"/>
    </source>
</evidence>
<dbReference type="InterPro" id="IPR052929">
    <property type="entry name" value="RNase_H-like_EbsB-rel"/>
</dbReference>
<dbReference type="EMBL" id="JANJYJ010000010">
    <property type="protein sequence ID" value="KAK3184767.1"/>
    <property type="molecule type" value="Genomic_DNA"/>
</dbReference>
<dbReference type="CDD" id="cd06222">
    <property type="entry name" value="RNase_H_like"/>
    <property type="match status" value="1"/>
</dbReference>
<dbReference type="InterPro" id="IPR012337">
    <property type="entry name" value="RNaseH-like_sf"/>
</dbReference>
<organism evidence="2 3">
    <name type="scientific">Dipteronia sinensis</name>
    <dbReference type="NCBI Taxonomy" id="43782"/>
    <lineage>
        <taxon>Eukaryota</taxon>
        <taxon>Viridiplantae</taxon>
        <taxon>Streptophyta</taxon>
        <taxon>Embryophyta</taxon>
        <taxon>Tracheophyta</taxon>
        <taxon>Spermatophyta</taxon>
        <taxon>Magnoliopsida</taxon>
        <taxon>eudicotyledons</taxon>
        <taxon>Gunneridae</taxon>
        <taxon>Pentapetalae</taxon>
        <taxon>rosids</taxon>
        <taxon>malvids</taxon>
        <taxon>Sapindales</taxon>
        <taxon>Sapindaceae</taxon>
        <taxon>Hippocastanoideae</taxon>
        <taxon>Acereae</taxon>
        <taxon>Dipteronia</taxon>
    </lineage>
</organism>
<accession>A0AAD9ZML3</accession>
<reference evidence="2" key="1">
    <citation type="journal article" date="2023" name="Plant J.">
        <title>Genome sequences and population genomics provide insights into the demographic history, inbreeding, and mutation load of two 'living fossil' tree species of Dipteronia.</title>
        <authorList>
            <person name="Feng Y."/>
            <person name="Comes H.P."/>
            <person name="Chen J."/>
            <person name="Zhu S."/>
            <person name="Lu R."/>
            <person name="Zhang X."/>
            <person name="Li P."/>
            <person name="Qiu J."/>
            <person name="Olsen K.M."/>
            <person name="Qiu Y."/>
        </authorList>
    </citation>
    <scope>NUCLEOTIDE SEQUENCE</scope>
    <source>
        <strain evidence="2">NBL</strain>
    </source>
</reference>
<dbReference type="PANTHER" id="PTHR47074:SF48">
    <property type="entry name" value="POLYNUCLEOTIDYL TRANSFERASE, RIBONUCLEASE H-LIKE SUPERFAMILY PROTEIN"/>
    <property type="match status" value="1"/>
</dbReference>
<gene>
    <name evidence="2" type="ORF">Dsin_032053</name>
</gene>
<dbReference type="Pfam" id="PF13456">
    <property type="entry name" value="RVT_3"/>
    <property type="match status" value="1"/>
</dbReference>